<dbReference type="Gene3D" id="3.30.70.100">
    <property type="match status" value="1"/>
</dbReference>
<feature type="transmembrane region" description="Helical" evidence="7">
    <location>
        <begin position="884"/>
        <end position="905"/>
    </location>
</feature>
<organism evidence="9 10">
    <name type="scientific">Macrophomina phaseolina</name>
    <dbReference type="NCBI Taxonomy" id="35725"/>
    <lineage>
        <taxon>Eukaryota</taxon>
        <taxon>Fungi</taxon>
        <taxon>Dikarya</taxon>
        <taxon>Ascomycota</taxon>
        <taxon>Pezizomycotina</taxon>
        <taxon>Dothideomycetes</taxon>
        <taxon>Dothideomycetes incertae sedis</taxon>
        <taxon>Botryosphaeriales</taxon>
        <taxon>Botryosphaeriaceae</taxon>
        <taxon>Macrophomina</taxon>
    </lineage>
</organism>
<dbReference type="SFLD" id="SFLDG00002">
    <property type="entry name" value="C1.7:_P-type_atpase_like"/>
    <property type="match status" value="1"/>
</dbReference>
<feature type="transmembrane region" description="Helical" evidence="7">
    <location>
        <begin position="268"/>
        <end position="288"/>
    </location>
</feature>
<comment type="caution">
    <text evidence="9">The sequence shown here is derived from an EMBL/GenBank/DDBJ whole genome shotgun (WGS) entry which is preliminary data.</text>
</comment>
<keyword evidence="5 7" id="KW-1133">Transmembrane helix</keyword>
<accession>A0ABQ8GLD6</accession>
<dbReference type="SUPFAM" id="SSF81653">
    <property type="entry name" value="Calcium ATPase, transduction domain A"/>
    <property type="match status" value="1"/>
</dbReference>
<dbReference type="PANTHER" id="PTHR46594">
    <property type="entry name" value="P-TYPE CATION-TRANSPORTING ATPASE"/>
    <property type="match status" value="1"/>
</dbReference>
<evidence type="ECO:0000256" key="2">
    <source>
        <dbReference type="ARBA" id="ARBA00022692"/>
    </source>
</evidence>
<dbReference type="InterPro" id="IPR018303">
    <property type="entry name" value="ATPase_P-typ_P_site"/>
</dbReference>
<proteinExistence type="inferred from homology"/>
<evidence type="ECO:0000256" key="4">
    <source>
        <dbReference type="ARBA" id="ARBA00022967"/>
    </source>
</evidence>
<dbReference type="InterPro" id="IPR027256">
    <property type="entry name" value="P-typ_ATPase_IB"/>
</dbReference>
<sequence length="965" mass="103633">MTDRRFIEGSECSNASNASNSFSLMCPGCPRSAAFAHIRRTLESIAVSRHECDGTHSHDQSHDASMSTAAQGLRRANLCCGSADSLPTPLFVGHDSPGIEKGVPAYENIRLSVSGMTCSGCERSLQRALEKLPTIKDIRTDMATSQCQFSVDVNVISLEKALQHLRHTTPFGFKHIAEAKAGAQFLDVLLKDPGRLFQGPPPRGVIGVTQFSDLDKNGKTKVRIEFFPQEISPRYIMERALEPDNAELAPILPPGSVIAGKRQLQREFLYFLVALILTIPVLVLVWAPVPVSKLTSGVACLFLATAVQLSAWEFYPNAYKSLFHAKMLEMDLLIVLSSTIAYVFSIIAFALSATGNPLSEQSFFETSALLVTLIRFGRSMSELARQKAMESVSIRALQTPTAQLLSEDRSSSREIDVRLLQPGDTFRVAPHTRIPTDGIVVYGGSQVDESIMTGESRPVAKGIDSIIVAGTMNLDGQLDVAVTRMSWENSISKIGTLVENAELTKPRAQNLADRIAGLFVPTIVVLSTIVFIVWLLIGIYIHKISKAGALVSAITYAIATLIVSCPCAIGLAVPMVIVIAGGVAAKHGVVFRVPSAIETTRKVTHVVFDKTGTLTQGKMSVINACYMFKPSSSTLPHLLGLVAGQRHPVSSAVADYLDAQGVRRRTDFNTTTVIVGCGIEGQLEDEDLIIRAGNCDWLDISSSPQVRRFTDQISSPPSPSAESPIDQNTLDYTLFGVTINNELCALFALRDVLRPETATVISTLQYKNISISIVSGDDARSVEHCANILNIPSSLALSRCSPADKAAYVSSLQTAEPTAVVMFVGDGTNDAVALTQSSIGVSVAGGTDIAKGAADIVFSRPDLRGLPVAMALSTRAMRRVKFNFAWAVAYNVFAVLLAAGAFVWVKTGSKDEGGGLRIPPQFAALGEVASVLPVVLIAFSLVFAKFGKDDRKMESRLTVGGGQGQ</sequence>
<dbReference type="InterPro" id="IPR001757">
    <property type="entry name" value="P_typ_ATPase"/>
</dbReference>
<dbReference type="Pfam" id="PF00122">
    <property type="entry name" value="E1-E2_ATPase"/>
    <property type="match status" value="1"/>
</dbReference>
<reference evidence="9 10" key="1">
    <citation type="journal article" date="2021" name="Nat. Commun.">
        <title>Genetic determinants of endophytism in the Arabidopsis root mycobiome.</title>
        <authorList>
            <person name="Mesny F."/>
            <person name="Miyauchi S."/>
            <person name="Thiergart T."/>
            <person name="Pickel B."/>
            <person name="Atanasova L."/>
            <person name="Karlsson M."/>
            <person name="Huettel B."/>
            <person name="Barry K.W."/>
            <person name="Haridas S."/>
            <person name="Chen C."/>
            <person name="Bauer D."/>
            <person name="Andreopoulos W."/>
            <person name="Pangilinan J."/>
            <person name="LaButti K."/>
            <person name="Riley R."/>
            <person name="Lipzen A."/>
            <person name="Clum A."/>
            <person name="Drula E."/>
            <person name="Henrissat B."/>
            <person name="Kohler A."/>
            <person name="Grigoriev I.V."/>
            <person name="Martin F.M."/>
            <person name="Hacquard S."/>
        </authorList>
    </citation>
    <scope>NUCLEOTIDE SEQUENCE [LARGE SCALE GENOMIC DNA]</scope>
    <source>
        <strain evidence="9 10">MPI-SDFR-AT-0080</strain>
    </source>
</reference>
<dbReference type="NCBIfam" id="TIGR01494">
    <property type="entry name" value="ATPase_P-type"/>
    <property type="match status" value="2"/>
</dbReference>
<dbReference type="PROSITE" id="PS50846">
    <property type="entry name" value="HMA_2"/>
    <property type="match status" value="1"/>
</dbReference>
<dbReference type="InterPro" id="IPR059000">
    <property type="entry name" value="ATPase_P-type_domA"/>
</dbReference>
<evidence type="ECO:0000256" key="6">
    <source>
        <dbReference type="ARBA" id="ARBA00023136"/>
    </source>
</evidence>
<dbReference type="CDD" id="cd00371">
    <property type="entry name" value="HMA"/>
    <property type="match status" value="1"/>
</dbReference>
<dbReference type="Pfam" id="PF00702">
    <property type="entry name" value="Hydrolase"/>
    <property type="match status" value="1"/>
</dbReference>
<dbReference type="Gene3D" id="3.40.1110.10">
    <property type="entry name" value="Calcium-transporting ATPase, cytoplasmic domain N"/>
    <property type="match status" value="1"/>
</dbReference>
<feature type="transmembrane region" description="Helical" evidence="7">
    <location>
        <begin position="553"/>
        <end position="585"/>
    </location>
</feature>
<keyword evidence="7" id="KW-0547">Nucleotide-binding</keyword>
<dbReference type="InterPro" id="IPR006121">
    <property type="entry name" value="HMA_dom"/>
</dbReference>
<dbReference type="Proteomes" id="UP000774617">
    <property type="component" value="Unassembled WGS sequence"/>
</dbReference>
<dbReference type="EMBL" id="JAGTJR010000007">
    <property type="protein sequence ID" value="KAH7057018.1"/>
    <property type="molecule type" value="Genomic_DNA"/>
</dbReference>
<feature type="transmembrane region" description="Helical" evidence="7">
    <location>
        <begin position="332"/>
        <end position="352"/>
    </location>
</feature>
<dbReference type="InterPro" id="IPR008250">
    <property type="entry name" value="ATPase_P-typ_transduc_dom_A_sf"/>
</dbReference>
<comment type="subcellular location">
    <subcellularLocation>
        <location evidence="1 7">Membrane</location>
    </subcellularLocation>
</comment>
<dbReference type="SUPFAM" id="SSF81665">
    <property type="entry name" value="Calcium ATPase, transmembrane domain M"/>
    <property type="match status" value="1"/>
</dbReference>
<dbReference type="PRINTS" id="PR00119">
    <property type="entry name" value="CATATPASE"/>
</dbReference>
<dbReference type="PROSITE" id="PS00154">
    <property type="entry name" value="ATPASE_E1_E2"/>
    <property type="match status" value="1"/>
</dbReference>
<feature type="domain" description="HMA" evidence="8">
    <location>
        <begin position="107"/>
        <end position="173"/>
    </location>
</feature>
<dbReference type="SFLD" id="SFLDS00003">
    <property type="entry name" value="Haloacid_Dehalogenase"/>
    <property type="match status" value="1"/>
</dbReference>
<dbReference type="InterPro" id="IPR044492">
    <property type="entry name" value="P_typ_ATPase_HD_dom"/>
</dbReference>
<keyword evidence="7" id="KW-0067">ATP-binding</keyword>
<evidence type="ECO:0000313" key="10">
    <source>
        <dbReference type="Proteomes" id="UP000774617"/>
    </source>
</evidence>
<protein>
    <submittedName>
        <fullName evidence="9">P-type ATPase-like protein</fullName>
    </submittedName>
</protein>
<gene>
    <name evidence="9" type="ORF">B0J12DRAFT_400964</name>
</gene>
<comment type="similarity">
    <text evidence="7">Belongs to the cation transport ATPase (P-type) (TC 3.A.3) family. Type IB subfamily.</text>
</comment>
<keyword evidence="2 7" id="KW-0812">Transmembrane</keyword>
<name>A0ABQ8GLD6_9PEZI</name>
<evidence type="ECO:0000259" key="8">
    <source>
        <dbReference type="PROSITE" id="PS50846"/>
    </source>
</evidence>
<dbReference type="InterPro" id="IPR023299">
    <property type="entry name" value="ATPase_P-typ_cyto_dom_N"/>
</dbReference>
<dbReference type="SUPFAM" id="SSF55008">
    <property type="entry name" value="HMA, heavy metal-associated domain"/>
    <property type="match status" value="1"/>
</dbReference>
<evidence type="ECO:0000256" key="7">
    <source>
        <dbReference type="RuleBase" id="RU362081"/>
    </source>
</evidence>
<dbReference type="PANTHER" id="PTHR46594:SF4">
    <property type="entry name" value="P-TYPE CATION-TRANSPORTING ATPASE"/>
    <property type="match status" value="1"/>
</dbReference>
<feature type="transmembrane region" description="Helical" evidence="7">
    <location>
        <begin position="294"/>
        <end position="312"/>
    </location>
</feature>
<feature type="transmembrane region" description="Helical" evidence="7">
    <location>
        <begin position="515"/>
        <end position="541"/>
    </location>
</feature>
<dbReference type="Gene3D" id="3.40.50.1000">
    <property type="entry name" value="HAD superfamily/HAD-like"/>
    <property type="match status" value="1"/>
</dbReference>
<dbReference type="Gene3D" id="2.70.150.10">
    <property type="entry name" value="Calcium-transporting ATPase, cytoplasmic transduction domain A"/>
    <property type="match status" value="1"/>
</dbReference>
<dbReference type="NCBIfam" id="TIGR01525">
    <property type="entry name" value="ATPase-IB_hvy"/>
    <property type="match status" value="1"/>
</dbReference>
<dbReference type="InterPro" id="IPR036163">
    <property type="entry name" value="HMA_dom_sf"/>
</dbReference>
<keyword evidence="3 7" id="KW-0479">Metal-binding</keyword>
<keyword evidence="6 7" id="KW-0472">Membrane</keyword>
<evidence type="ECO:0000256" key="1">
    <source>
        <dbReference type="ARBA" id="ARBA00004370"/>
    </source>
</evidence>
<dbReference type="SUPFAM" id="SSF56784">
    <property type="entry name" value="HAD-like"/>
    <property type="match status" value="1"/>
</dbReference>
<dbReference type="SFLD" id="SFLDF00027">
    <property type="entry name" value="p-type_atpase"/>
    <property type="match status" value="1"/>
</dbReference>
<dbReference type="InterPro" id="IPR023214">
    <property type="entry name" value="HAD_sf"/>
</dbReference>
<keyword evidence="10" id="KW-1185">Reference proteome</keyword>
<keyword evidence="4" id="KW-1278">Translocase</keyword>
<dbReference type="InterPro" id="IPR036412">
    <property type="entry name" value="HAD-like_sf"/>
</dbReference>
<feature type="transmembrane region" description="Helical" evidence="7">
    <location>
        <begin position="925"/>
        <end position="946"/>
    </location>
</feature>
<dbReference type="SUPFAM" id="SSF81660">
    <property type="entry name" value="Metal cation-transporting ATPase, ATP-binding domain N"/>
    <property type="match status" value="1"/>
</dbReference>
<dbReference type="Pfam" id="PF00403">
    <property type="entry name" value="HMA"/>
    <property type="match status" value="1"/>
</dbReference>
<evidence type="ECO:0000313" key="9">
    <source>
        <dbReference type="EMBL" id="KAH7057018.1"/>
    </source>
</evidence>
<dbReference type="InterPro" id="IPR023298">
    <property type="entry name" value="ATPase_P-typ_TM_dom_sf"/>
</dbReference>
<evidence type="ECO:0000256" key="3">
    <source>
        <dbReference type="ARBA" id="ARBA00022723"/>
    </source>
</evidence>
<evidence type="ECO:0000256" key="5">
    <source>
        <dbReference type="ARBA" id="ARBA00022989"/>
    </source>
</evidence>